<keyword evidence="4" id="KW-1185">Reference proteome</keyword>
<dbReference type="RefSeq" id="WP_111516291.1">
    <property type="nucleotide sequence ID" value="NZ_QFYR01000005.1"/>
</dbReference>
<dbReference type="EMBL" id="QFYR01000005">
    <property type="protein sequence ID" value="RAK50981.1"/>
    <property type="molecule type" value="Genomic_DNA"/>
</dbReference>
<name>A0A328A8U6_9CAUL</name>
<dbReference type="Proteomes" id="UP000249725">
    <property type="component" value="Unassembled WGS sequence"/>
</dbReference>
<dbReference type="AlphaFoldDB" id="A0A328A8U6"/>
<protein>
    <submittedName>
        <fullName evidence="3">Uncharacterized protein</fullName>
    </submittedName>
</protein>
<evidence type="ECO:0000313" key="3">
    <source>
        <dbReference type="EMBL" id="RAK50981.1"/>
    </source>
</evidence>
<dbReference type="OrthoDB" id="7188711at2"/>
<evidence type="ECO:0000256" key="1">
    <source>
        <dbReference type="SAM" id="MobiDB-lite"/>
    </source>
</evidence>
<evidence type="ECO:0000313" key="4">
    <source>
        <dbReference type="Proteomes" id="UP000249725"/>
    </source>
</evidence>
<feature type="compositionally biased region" description="Basic and acidic residues" evidence="1">
    <location>
        <begin position="160"/>
        <end position="171"/>
    </location>
</feature>
<gene>
    <name evidence="3" type="ORF">DJ018_17645</name>
</gene>
<sequence length="198" mass="20077">MIRARAALFALAGALTALPALAQTGAPADGPIATASGGSPLASGRSTEAQIQQYLDSSPAAEAERAPLPLEGERRPHGEVSVAVGTGGYRSGYVRGDFPVGKSGQVSVAVGQSRGRGFYAPYGGVGYGGHPYGGFYDGGPRTTTNFGVAAEFSGRRTVAADDRSLSCRWRGDSAPPLDGSEQARQSCPSGDAREDAGG</sequence>
<keyword evidence="2" id="KW-0732">Signal</keyword>
<feature type="region of interest" description="Disordered" evidence="1">
    <location>
        <begin position="160"/>
        <end position="198"/>
    </location>
</feature>
<feature type="signal peptide" evidence="2">
    <location>
        <begin position="1"/>
        <end position="22"/>
    </location>
</feature>
<accession>A0A328A8U6</accession>
<proteinExistence type="predicted"/>
<comment type="caution">
    <text evidence="3">The sequence shown here is derived from an EMBL/GenBank/DDBJ whole genome shotgun (WGS) entry which is preliminary data.</text>
</comment>
<feature type="region of interest" description="Disordered" evidence="1">
    <location>
        <begin position="58"/>
        <end position="82"/>
    </location>
</feature>
<reference evidence="4" key="1">
    <citation type="submission" date="2018-05" db="EMBL/GenBank/DDBJ databases">
        <authorList>
            <person name="Li X."/>
        </authorList>
    </citation>
    <scope>NUCLEOTIDE SEQUENCE [LARGE SCALE GENOMIC DNA]</scope>
    <source>
        <strain evidence="4">YIM 73061</strain>
    </source>
</reference>
<evidence type="ECO:0000256" key="2">
    <source>
        <dbReference type="SAM" id="SignalP"/>
    </source>
</evidence>
<organism evidence="3 4">
    <name type="scientific">Phenylobacterium deserti</name>
    <dbReference type="NCBI Taxonomy" id="1914756"/>
    <lineage>
        <taxon>Bacteria</taxon>
        <taxon>Pseudomonadati</taxon>
        <taxon>Pseudomonadota</taxon>
        <taxon>Alphaproteobacteria</taxon>
        <taxon>Caulobacterales</taxon>
        <taxon>Caulobacteraceae</taxon>
        <taxon>Phenylobacterium</taxon>
    </lineage>
</organism>
<feature type="chain" id="PRO_5016249610" evidence="2">
    <location>
        <begin position="23"/>
        <end position="198"/>
    </location>
</feature>